<organism evidence="1 2">
    <name type="scientific">Alicyclobacillus cycloheptanicus</name>
    <dbReference type="NCBI Taxonomy" id="1457"/>
    <lineage>
        <taxon>Bacteria</taxon>
        <taxon>Bacillati</taxon>
        <taxon>Bacillota</taxon>
        <taxon>Bacilli</taxon>
        <taxon>Bacillales</taxon>
        <taxon>Alicyclobacillaceae</taxon>
        <taxon>Alicyclobacillus</taxon>
    </lineage>
</organism>
<reference evidence="1 2" key="1">
    <citation type="submission" date="2023-07" db="EMBL/GenBank/DDBJ databases">
        <title>Genomic Encyclopedia of Type Strains, Phase IV (KMG-IV): sequencing the most valuable type-strain genomes for metagenomic binning, comparative biology and taxonomic classification.</title>
        <authorList>
            <person name="Goeker M."/>
        </authorList>
    </citation>
    <scope>NUCLEOTIDE SEQUENCE [LARGE SCALE GENOMIC DNA]</scope>
    <source>
        <strain evidence="1 2">DSM 4006</strain>
    </source>
</reference>
<proteinExistence type="predicted"/>
<evidence type="ECO:0000313" key="1">
    <source>
        <dbReference type="EMBL" id="MDQ0188227.1"/>
    </source>
</evidence>
<gene>
    <name evidence="1" type="ORF">J2S03_000031</name>
</gene>
<name>A0ABT9XD61_9BACL</name>
<dbReference type="Proteomes" id="UP001232973">
    <property type="component" value="Unassembled WGS sequence"/>
</dbReference>
<accession>A0ABT9XD61</accession>
<dbReference type="EMBL" id="JAUSTP010000001">
    <property type="protein sequence ID" value="MDQ0188227.1"/>
    <property type="molecule type" value="Genomic_DNA"/>
</dbReference>
<comment type="caution">
    <text evidence="1">The sequence shown here is derived from an EMBL/GenBank/DDBJ whole genome shotgun (WGS) entry which is preliminary data.</text>
</comment>
<dbReference type="RefSeq" id="WP_274455647.1">
    <property type="nucleotide sequence ID" value="NZ_CP067097.1"/>
</dbReference>
<protein>
    <submittedName>
        <fullName evidence="1">Uncharacterized protein</fullName>
    </submittedName>
</protein>
<evidence type="ECO:0000313" key="2">
    <source>
        <dbReference type="Proteomes" id="UP001232973"/>
    </source>
</evidence>
<keyword evidence="2" id="KW-1185">Reference proteome</keyword>
<sequence length="94" mass="10601">MTTEEFILQRSQRTYRIALDNILGLMECPEDEFRLHGGFDQERAQACGRPYKIVTTLLYLVSPAGVIEQSRVSLYARLSAAFADQMTALLRASS</sequence>